<comment type="caution">
    <text evidence="1">The sequence shown here is derived from an EMBL/GenBank/DDBJ whole genome shotgun (WGS) entry which is preliminary data.</text>
</comment>
<keyword evidence="2" id="KW-1185">Reference proteome</keyword>
<dbReference type="AlphaFoldDB" id="A0A2M8J335"/>
<reference evidence="1 2" key="1">
    <citation type="journal article" date="2018" name="Int. J. Syst. Evol. Microbiol.">
        <title>Pseudooceanicola lipolyticus sp. nov., a marine alphaproteobacterium, reclassification of Oceanicola flagellatus as Pseudooceanicola flagellatus comb. nov. and emended description of the genus Pseudooceanicola.</title>
        <authorList>
            <person name="Huang M.-M."/>
            <person name="Guo L.-L."/>
            <person name="Wu Y.-H."/>
            <person name="Lai Q.-L."/>
            <person name="Shao Z.-Z."/>
            <person name="Wang C.-S."/>
            <person name="Wu M."/>
            <person name="Xu X.-W."/>
        </authorList>
    </citation>
    <scope>NUCLEOTIDE SEQUENCE [LARGE SCALE GENOMIC DNA]</scope>
    <source>
        <strain evidence="1 2">157</strain>
    </source>
</reference>
<evidence type="ECO:0000313" key="1">
    <source>
        <dbReference type="EMBL" id="PJE37191.1"/>
    </source>
</evidence>
<accession>A0A2M8J335</accession>
<dbReference type="RefSeq" id="WP_100162055.1">
    <property type="nucleotide sequence ID" value="NZ_PGTB01000020.1"/>
</dbReference>
<dbReference type="EMBL" id="PGTB01000020">
    <property type="protein sequence ID" value="PJE37191.1"/>
    <property type="molecule type" value="Genomic_DNA"/>
</dbReference>
<gene>
    <name evidence="1" type="ORF">CVM52_08365</name>
</gene>
<organism evidence="1 2">
    <name type="scientific">Pseudooceanicola lipolyticus</name>
    <dbReference type="NCBI Taxonomy" id="2029104"/>
    <lineage>
        <taxon>Bacteria</taxon>
        <taxon>Pseudomonadati</taxon>
        <taxon>Pseudomonadota</taxon>
        <taxon>Alphaproteobacteria</taxon>
        <taxon>Rhodobacterales</taxon>
        <taxon>Paracoccaceae</taxon>
        <taxon>Pseudooceanicola</taxon>
    </lineage>
</organism>
<evidence type="ECO:0000313" key="2">
    <source>
        <dbReference type="Proteomes" id="UP000231553"/>
    </source>
</evidence>
<protein>
    <submittedName>
        <fullName evidence="1">Uncharacterized protein</fullName>
    </submittedName>
</protein>
<name>A0A2M8J335_9RHOB</name>
<sequence>MASRIPATETTGGVAKLLARRIAAVLTAWLCLIPAIALAQDDTFLPDAPDTAACTLPTPSEFARIVLVGGGVGATLSNVALAGPDGTTTMATLDIEPGDGGLYLVATTPGSIVWTLTGAVERVHEFILPEGAGVAGLDPARVTFAAPGCIPPPFADSAAPSAQRAKQALSDVLNRPVDHIFAGASIGTVRLPSGTVELPEAQEDRWGHLAAEGQGVAQEGGNFRMIVNGPTHMGAVQPGDAEKLEQQLLNRLQAVYPGGIARLNARDITTAAPAEAYDILPGEAGLLLLLHSGAIVPGPDGQLVITRPIARLPYGFRDGRGRRYLLQIDVPLPPGLPDPAAVILDRFGRCLAGAECN</sequence>
<proteinExistence type="predicted"/>
<dbReference type="OrthoDB" id="8360028at2"/>
<dbReference type="Proteomes" id="UP000231553">
    <property type="component" value="Unassembled WGS sequence"/>
</dbReference>